<gene>
    <name evidence="4" type="ORF">CS062_09010</name>
</gene>
<feature type="signal peptide" evidence="2">
    <location>
        <begin position="1"/>
        <end position="36"/>
    </location>
</feature>
<dbReference type="AlphaFoldDB" id="A0A2G9CB79"/>
<dbReference type="Pfam" id="PF08530">
    <property type="entry name" value="PepX_C"/>
    <property type="match status" value="1"/>
</dbReference>
<dbReference type="Gene3D" id="2.60.120.260">
    <property type="entry name" value="Galactose-binding domain-like"/>
    <property type="match status" value="1"/>
</dbReference>
<keyword evidence="2" id="KW-0732">Signal</keyword>
<dbReference type="NCBIfam" id="TIGR00976">
    <property type="entry name" value="CocE_NonD"/>
    <property type="match status" value="1"/>
</dbReference>
<dbReference type="Pfam" id="PF02129">
    <property type="entry name" value="Peptidase_S15"/>
    <property type="match status" value="1"/>
</dbReference>
<dbReference type="RefSeq" id="WP_099861322.1">
    <property type="nucleotide sequence ID" value="NZ_PEOG01000019.1"/>
</dbReference>
<evidence type="ECO:0000256" key="2">
    <source>
        <dbReference type="SAM" id="SignalP"/>
    </source>
</evidence>
<sequence length="691" mass="72731">MTQASLTPRRAADSWRARGRALLVGLAAAGALHAFAQTTTLGTRGTLAAPNPAVTANAGATWPAAAYTRGPDHARAVTLPLQFVRLSSGKQLAVLVSMPADFLGIPKSGRYPVVLTQTAYRIDVGQFLGVFTPAGGNTLLIGGLDQFMVRRGYVTVAVDAHGTGMSGGVTQLIGDEEQQAYREAVEWVTRQPFFNGSIGVAGTSYLGISSLLTAGQQHPAVKAVFAQVPMGDAYRGVAATGGMFNAQFLSTWLPLTQSLSVANAPELLLHPWYASQINAATADHVAAIDGWYAPTFDGFVGGASGIATDDGGFWAGRSPVESAGKIRVPTFIVGASLDIFQRDQPLLYEQLKRNVPAKLAILPGAHLQSVQAGVSGYGGAPSYGPPSTTSLLLQWFDQYLQGRATGAEALPTVTQFVDGYGTGGTPRFATASDWPHPRMAPQRWYLQPDGSLAARIPAETAERTVIEPPAPTATRGTALGTLFTASVQVRDHSDCSASQVQWTLGLAGLLPRPCYSDSARVESLQGAAIFETAPLAQDLYLNGPIQADLWISATRTQAALSVRVDDVDPATGTVKPLTHGLMSAAHRAVDTRRSRFVNGTMIQPWHPFTSGAVLPVVAGEPMLVPVEVFPVAALIRAGHRLRIAISASNQAQGIWPTPLQRQADGNVTTLHAGPLRPSSVVLPVVPAGELN</sequence>
<evidence type="ECO:0000313" key="4">
    <source>
        <dbReference type="EMBL" id="PIM53602.1"/>
    </source>
</evidence>
<name>A0A2G9CB79_9BURK</name>
<feature type="chain" id="PRO_5013836229" description="Xaa-Pro dipeptidyl-peptidase C-terminal domain-containing protein" evidence="2">
    <location>
        <begin position="37"/>
        <end position="691"/>
    </location>
</feature>
<dbReference type="SMART" id="SM00939">
    <property type="entry name" value="PepX_C"/>
    <property type="match status" value="1"/>
</dbReference>
<dbReference type="InterPro" id="IPR008979">
    <property type="entry name" value="Galactose-bd-like_sf"/>
</dbReference>
<dbReference type="InterPro" id="IPR005674">
    <property type="entry name" value="CocE/Ser_esterase"/>
</dbReference>
<keyword evidence="1" id="KW-0378">Hydrolase</keyword>
<dbReference type="Gene3D" id="3.40.50.1820">
    <property type="entry name" value="alpha/beta hydrolase"/>
    <property type="match status" value="1"/>
</dbReference>
<dbReference type="EMBL" id="PEOG01000019">
    <property type="protein sequence ID" value="PIM53602.1"/>
    <property type="molecule type" value="Genomic_DNA"/>
</dbReference>
<reference evidence="4 5" key="1">
    <citation type="submission" date="2017-11" db="EMBL/GenBank/DDBJ databases">
        <title>Draft genome sequence of Mitsuaria sp. HWN-4.</title>
        <authorList>
            <person name="Gundlapally S.R."/>
        </authorList>
    </citation>
    <scope>NUCLEOTIDE SEQUENCE [LARGE SCALE GENOMIC DNA]</scope>
    <source>
        <strain evidence="4 5">HWN-4</strain>
    </source>
</reference>
<dbReference type="OrthoDB" id="9806163at2"/>
<dbReference type="SUPFAM" id="SSF49785">
    <property type="entry name" value="Galactose-binding domain-like"/>
    <property type="match status" value="1"/>
</dbReference>
<dbReference type="InterPro" id="IPR000383">
    <property type="entry name" value="Xaa-Pro-like_dom"/>
</dbReference>
<proteinExistence type="predicted"/>
<dbReference type="GO" id="GO:0008239">
    <property type="term" value="F:dipeptidyl-peptidase activity"/>
    <property type="evidence" value="ECO:0007669"/>
    <property type="project" value="InterPro"/>
</dbReference>
<organism evidence="4 5">
    <name type="scientific">Roseateles chitinivorans</name>
    <dbReference type="NCBI Taxonomy" id="2917965"/>
    <lineage>
        <taxon>Bacteria</taxon>
        <taxon>Pseudomonadati</taxon>
        <taxon>Pseudomonadota</taxon>
        <taxon>Betaproteobacteria</taxon>
        <taxon>Burkholderiales</taxon>
        <taxon>Sphaerotilaceae</taxon>
        <taxon>Roseateles</taxon>
    </lineage>
</organism>
<evidence type="ECO:0000313" key="5">
    <source>
        <dbReference type="Proteomes" id="UP000231501"/>
    </source>
</evidence>
<dbReference type="InterPro" id="IPR013736">
    <property type="entry name" value="Xaa-Pro_dipept_C"/>
</dbReference>
<dbReference type="Gene3D" id="1.10.3020.10">
    <property type="entry name" value="alpha-amino acid ester hydrolase ( Helical cap domain)"/>
    <property type="match status" value="1"/>
</dbReference>
<dbReference type="Proteomes" id="UP000231501">
    <property type="component" value="Unassembled WGS sequence"/>
</dbReference>
<dbReference type="InterPro" id="IPR029058">
    <property type="entry name" value="AB_hydrolase_fold"/>
</dbReference>
<accession>A0A2G9CB79</accession>
<evidence type="ECO:0000259" key="3">
    <source>
        <dbReference type="SMART" id="SM00939"/>
    </source>
</evidence>
<protein>
    <recommendedName>
        <fullName evidence="3">Xaa-Pro dipeptidyl-peptidase C-terminal domain-containing protein</fullName>
    </recommendedName>
</protein>
<feature type="domain" description="Xaa-Pro dipeptidyl-peptidase C-terminal" evidence="3">
    <location>
        <begin position="393"/>
        <end position="681"/>
    </location>
</feature>
<evidence type="ECO:0000256" key="1">
    <source>
        <dbReference type="ARBA" id="ARBA00022801"/>
    </source>
</evidence>
<dbReference type="SUPFAM" id="SSF53474">
    <property type="entry name" value="alpha/beta-Hydrolases"/>
    <property type="match status" value="1"/>
</dbReference>
<comment type="caution">
    <text evidence="4">The sequence shown here is derived from an EMBL/GenBank/DDBJ whole genome shotgun (WGS) entry which is preliminary data.</text>
</comment>
<keyword evidence="5" id="KW-1185">Reference proteome</keyword>